<dbReference type="GO" id="GO:0005975">
    <property type="term" value="P:carbohydrate metabolic process"/>
    <property type="evidence" value="ECO:0007669"/>
    <property type="project" value="InterPro"/>
</dbReference>
<dbReference type="GO" id="GO:0004553">
    <property type="term" value="F:hydrolase activity, hydrolyzing O-glycosyl compounds"/>
    <property type="evidence" value="ECO:0007669"/>
    <property type="project" value="InterPro"/>
</dbReference>
<evidence type="ECO:0000313" key="11">
    <source>
        <dbReference type="Proteomes" id="UP000824136"/>
    </source>
</evidence>
<dbReference type="InterPro" id="IPR006104">
    <property type="entry name" value="Glyco_hydro_2_N"/>
</dbReference>
<dbReference type="Pfam" id="PF02836">
    <property type="entry name" value="Glyco_hydro_2_C"/>
    <property type="match status" value="1"/>
</dbReference>
<dbReference type="Gene3D" id="2.60.120.260">
    <property type="entry name" value="Galactose-binding domain-like"/>
    <property type="match status" value="2"/>
</dbReference>
<dbReference type="PRINTS" id="PR00132">
    <property type="entry name" value="GLHYDRLASE2"/>
</dbReference>
<feature type="domain" description="Glycosyl hydrolases family 2 sugar binding" evidence="7">
    <location>
        <begin position="59"/>
        <end position="160"/>
    </location>
</feature>
<evidence type="ECO:0000259" key="8">
    <source>
        <dbReference type="Pfam" id="PF16355"/>
    </source>
</evidence>
<evidence type="ECO:0000259" key="5">
    <source>
        <dbReference type="Pfam" id="PF00703"/>
    </source>
</evidence>
<feature type="domain" description="Glycoside hydrolase family 2 catalytic" evidence="6">
    <location>
        <begin position="286"/>
        <end position="449"/>
    </location>
</feature>
<evidence type="ECO:0000259" key="9">
    <source>
        <dbReference type="Pfam" id="PF18565"/>
    </source>
</evidence>
<dbReference type="Gene3D" id="3.20.20.80">
    <property type="entry name" value="Glycosidases"/>
    <property type="match status" value="1"/>
</dbReference>
<evidence type="ECO:0000256" key="4">
    <source>
        <dbReference type="RuleBase" id="RU361154"/>
    </source>
</evidence>
<dbReference type="InterPro" id="IPR023230">
    <property type="entry name" value="Glyco_hydro_2_CS"/>
</dbReference>
<feature type="domain" description="Glycoside hydrolase family 2" evidence="9">
    <location>
        <begin position="641"/>
        <end position="724"/>
    </location>
</feature>
<organism evidence="10 11">
    <name type="scientific">Candidatus Faeciplasma pullistercoris</name>
    <dbReference type="NCBI Taxonomy" id="2840800"/>
    <lineage>
        <taxon>Bacteria</taxon>
        <taxon>Bacillati</taxon>
        <taxon>Bacillota</taxon>
        <taxon>Clostridia</taxon>
        <taxon>Eubacteriales</taxon>
        <taxon>Oscillospiraceae</taxon>
        <taxon>Oscillospiraceae incertae sedis</taxon>
        <taxon>Candidatus Faeciplasma</taxon>
    </lineage>
</organism>
<name>A0A9D1GSX9_9FIRM</name>
<reference evidence="10" key="2">
    <citation type="journal article" date="2021" name="PeerJ">
        <title>Extensive microbial diversity within the chicken gut microbiome revealed by metagenomics and culture.</title>
        <authorList>
            <person name="Gilroy R."/>
            <person name="Ravi A."/>
            <person name="Getino M."/>
            <person name="Pursley I."/>
            <person name="Horton D.L."/>
            <person name="Alikhan N.F."/>
            <person name="Baker D."/>
            <person name="Gharbi K."/>
            <person name="Hall N."/>
            <person name="Watson M."/>
            <person name="Adriaenssens E.M."/>
            <person name="Foster-Nyarko E."/>
            <person name="Jarju S."/>
            <person name="Secka A."/>
            <person name="Antonio M."/>
            <person name="Oren A."/>
            <person name="Chaudhuri R.R."/>
            <person name="La Ragione R."/>
            <person name="Hildebrand F."/>
            <person name="Pallen M.J."/>
        </authorList>
    </citation>
    <scope>NUCLEOTIDE SEQUENCE</scope>
    <source>
        <strain evidence="10">CHK33-4379</strain>
    </source>
</reference>
<dbReference type="InterPro" id="IPR040605">
    <property type="entry name" value="Glyco_hydro2_dom5"/>
</dbReference>
<evidence type="ECO:0000313" key="10">
    <source>
        <dbReference type="EMBL" id="HIT58724.1"/>
    </source>
</evidence>
<dbReference type="InterPro" id="IPR051913">
    <property type="entry name" value="GH2_Domain-Containing"/>
</dbReference>
<evidence type="ECO:0000259" key="7">
    <source>
        <dbReference type="Pfam" id="PF02837"/>
    </source>
</evidence>
<dbReference type="SUPFAM" id="SSF51445">
    <property type="entry name" value="(Trans)glycosidases"/>
    <property type="match status" value="1"/>
</dbReference>
<dbReference type="PROSITE" id="PS00719">
    <property type="entry name" value="GLYCOSYL_HYDROL_F2_1"/>
    <property type="match status" value="1"/>
</dbReference>
<accession>A0A9D1GSX9</accession>
<keyword evidence="3 4" id="KW-0326">Glycosidase</keyword>
<feature type="domain" description="DUF4982" evidence="8">
    <location>
        <begin position="568"/>
        <end position="628"/>
    </location>
</feature>
<dbReference type="InterPro" id="IPR013783">
    <property type="entry name" value="Ig-like_fold"/>
</dbReference>
<dbReference type="EMBL" id="DVLL01000013">
    <property type="protein sequence ID" value="HIT58724.1"/>
    <property type="molecule type" value="Genomic_DNA"/>
</dbReference>
<dbReference type="InterPro" id="IPR017853">
    <property type="entry name" value="GH"/>
</dbReference>
<dbReference type="Pfam" id="PF02837">
    <property type="entry name" value="Glyco_hydro_2_N"/>
    <property type="match status" value="1"/>
</dbReference>
<proteinExistence type="inferred from homology"/>
<comment type="caution">
    <text evidence="10">The sequence shown here is derived from an EMBL/GenBank/DDBJ whole genome shotgun (WGS) entry which is preliminary data.</text>
</comment>
<dbReference type="Pfam" id="PF16355">
    <property type="entry name" value="DUF4982"/>
    <property type="match status" value="1"/>
</dbReference>
<evidence type="ECO:0000256" key="2">
    <source>
        <dbReference type="ARBA" id="ARBA00022801"/>
    </source>
</evidence>
<dbReference type="InterPro" id="IPR006101">
    <property type="entry name" value="Glyco_hydro_2"/>
</dbReference>
<dbReference type="AlphaFoldDB" id="A0A9D1GSX9"/>
<gene>
    <name evidence="10" type="ORF">IAC39_03295</name>
</gene>
<dbReference type="InterPro" id="IPR036156">
    <property type="entry name" value="Beta-gal/glucu_dom_sf"/>
</dbReference>
<dbReference type="InterPro" id="IPR006102">
    <property type="entry name" value="Ig-like_GH2"/>
</dbReference>
<dbReference type="SUPFAM" id="SSF49303">
    <property type="entry name" value="beta-Galactosidase/glucuronidase domain"/>
    <property type="match status" value="1"/>
</dbReference>
<dbReference type="PANTHER" id="PTHR42732">
    <property type="entry name" value="BETA-GALACTOSIDASE"/>
    <property type="match status" value="1"/>
</dbReference>
<keyword evidence="2 4" id="KW-0378">Hydrolase</keyword>
<dbReference type="SUPFAM" id="SSF49785">
    <property type="entry name" value="Galactose-binding domain-like"/>
    <property type="match status" value="1"/>
</dbReference>
<dbReference type="Pfam" id="PF18565">
    <property type="entry name" value="Glyco_hydro2_C5"/>
    <property type="match status" value="1"/>
</dbReference>
<protein>
    <submittedName>
        <fullName evidence="10">DUF4982 domain-containing protein</fullName>
    </submittedName>
</protein>
<dbReference type="InterPro" id="IPR006103">
    <property type="entry name" value="Glyco_hydro_2_cat"/>
</dbReference>
<dbReference type="InterPro" id="IPR008979">
    <property type="entry name" value="Galactose-bd-like_sf"/>
</dbReference>
<evidence type="ECO:0000256" key="1">
    <source>
        <dbReference type="ARBA" id="ARBA00007401"/>
    </source>
</evidence>
<dbReference type="Pfam" id="PF00703">
    <property type="entry name" value="Glyco_hydro_2"/>
    <property type="match status" value="1"/>
</dbReference>
<evidence type="ECO:0000256" key="3">
    <source>
        <dbReference type="ARBA" id="ARBA00023295"/>
    </source>
</evidence>
<dbReference type="InterPro" id="IPR032311">
    <property type="entry name" value="DUF4982"/>
</dbReference>
<dbReference type="Proteomes" id="UP000824136">
    <property type="component" value="Unassembled WGS sequence"/>
</dbReference>
<dbReference type="PANTHER" id="PTHR42732:SF1">
    <property type="entry name" value="BETA-MANNOSIDASE"/>
    <property type="match status" value="1"/>
</dbReference>
<evidence type="ECO:0000259" key="6">
    <source>
        <dbReference type="Pfam" id="PF02836"/>
    </source>
</evidence>
<feature type="domain" description="Glycoside hydrolase family 2 immunoglobulin-like beta-sandwich" evidence="5">
    <location>
        <begin position="168"/>
        <end position="276"/>
    </location>
</feature>
<comment type="similarity">
    <text evidence="1 4">Belongs to the glycosyl hydrolase 2 family.</text>
</comment>
<reference evidence="10" key="1">
    <citation type="submission" date="2020-10" db="EMBL/GenBank/DDBJ databases">
        <authorList>
            <person name="Gilroy R."/>
        </authorList>
    </citation>
    <scope>NUCLEOTIDE SEQUENCE</scope>
    <source>
        <strain evidence="10">CHK33-4379</strain>
    </source>
</reference>
<sequence>MKRLNYLLNNDWLYMPKNLENGELTALDESAFERVQLPHANIILKRHKGEDFLTDIGSYRFVSWYRRHFRLMREQSMGRVSVEFEGVATVAAVYVNGKLAGEHKGGYTGFELDITELLNPAGEDNLIAVRVDSRRRPDVPPEGGNVDYCVFGGIVRNVRLHVYDSLNISDIFVTTPTISSGCSDAHIAAIVSNQSATDRTVSLVAKIKDSDGNICSSASEDITVEAGDSVEKTVICPGFDGARLWDIDSPNLYSAELTIYENGVETDSRTESFGYRYYSFSESENESKFHLNGRKLVIMGINRHEQWPWIGRAVNDNLQAADADLIKKSGINTVRCSHYPQSKAFLRRCDEVGLLVFEEAPGWQHIGDEAWQDIYLENVKEMILRDRNHPSIITWGVRVNESFDNHELYERSNKLARSLDSSRPTHGVRMAETYQSSEYQEDIFCANYSYPEKPRFTPFVITEHSWDWTSGDGFPWATDSKAVEFIRSFAEPMNYYYSNPLCAGGIGWSMFDYNNEVNYTRTGHVFYSGLYDIFRFEKPVANLYKAQVPASEHPMVYIANYWTEDSPRDVTILTNCDEVELYVNGRLAGKALPEQYLSLPHPVFVAKGIEFESGELRAIGYLEGKKAAEYVRKTPGSPASLVLTPERLSIEADGSDFTMVRAELTDRDGTVLPYASAELELSLAGCGKIISDERVMLEGGRAGFIVQSEYNKTGSITVTAKITGGEYGESVAPGRAEIMAEEPKSGCCLAGSMPDENGKVLPAESVSLDIDDCVTCGNINHFSYCGSWRSGGEKGCYLGGNHFTDCAGACCTLEFVGEGANIYSSYAPNHGICAISLDGGEETTVDCYSESRQDGRLLYSVIGLAKGTHKVKIRVTGEKCEKSEGTNINIDRAVIEA</sequence>
<dbReference type="Gene3D" id="2.60.40.10">
    <property type="entry name" value="Immunoglobulins"/>
    <property type="match status" value="3"/>
</dbReference>